<dbReference type="Proteomes" id="UP000239576">
    <property type="component" value="Unassembled WGS sequence"/>
</dbReference>
<reference evidence="1 2" key="2">
    <citation type="submission" date="2018-03" db="EMBL/GenBank/DDBJ databases">
        <title>The ancient ancestry and fast evolution of plastids.</title>
        <authorList>
            <person name="Moore K.R."/>
            <person name="Magnabosco C."/>
            <person name="Momper L."/>
            <person name="Gold D.A."/>
            <person name="Bosak T."/>
            <person name="Fournier G.P."/>
        </authorList>
    </citation>
    <scope>NUCLEOTIDE SEQUENCE [LARGE SCALE GENOMIC DNA]</scope>
    <source>
        <strain evidence="1 2">ULC18</strain>
    </source>
</reference>
<evidence type="ECO:0000313" key="2">
    <source>
        <dbReference type="Proteomes" id="UP000239576"/>
    </source>
</evidence>
<reference evidence="2" key="1">
    <citation type="submission" date="2018-02" db="EMBL/GenBank/DDBJ databases">
        <authorList>
            <person name="Moore K."/>
            <person name="Momper L."/>
        </authorList>
    </citation>
    <scope>NUCLEOTIDE SEQUENCE [LARGE SCALE GENOMIC DNA]</scope>
    <source>
        <strain evidence="2">ULC18</strain>
    </source>
</reference>
<dbReference type="EMBL" id="PVWK01000147">
    <property type="protein sequence ID" value="PSB24393.1"/>
    <property type="molecule type" value="Genomic_DNA"/>
</dbReference>
<name>A0A2T1DV52_9CYAN</name>
<gene>
    <name evidence="1" type="ORF">C7B82_27285</name>
</gene>
<sequence>MLKTLRQSQEWEARDAKVDIFLHEGLWDDAIQAVQADTYYRSELVHRVMQAVVSTHPDWVIAAARERAEPIMAQGKADRYQESVQWLRQAKAASLQSEQQSVWTTYFNQLQSSHARKRKLMDLCKQLR</sequence>
<comment type="caution">
    <text evidence="1">The sequence shown here is derived from an EMBL/GenBank/DDBJ whole genome shotgun (WGS) entry which is preliminary data.</text>
</comment>
<keyword evidence="2" id="KW-1185">Reference proteome</keyword>
<organism evidence="1 2">
    <name type="scientific">Stenomitos frigidus ULC18</name>
    <dbReference type="NCBI Taxonomy" id="2107698"/>
    <lineage>
        <taxon>Bacteria</taxon>
        <taxon>Bacillati</taxon>
        <taxon>Cyanobacteriota</taxon>
        <taxon>Cyanophyceae</taxon>
        <taxon>Leptolyngbyales</taxon>
        <taxon>Leptolyngbyaceae</taxon>
        <taxon>Stenomitos</taxon>
    </lineage>
</organism>
<evidence type="ECO:0000313" key="1">
    <source>
        <dbReference type="EMBL" id="PSB24393.1"/>
    </source>
</evidence>
<dbReference type="OrthoDB" id="7593573at2"/>
<dbReference type="RefSeq" id="WP_106260041.1">
    <property type="nucleotide sequence ID" value="NZ_CAWNSW010000097.1"/>
</dbReference>
<dbReference type="AlphaFoldDB" id="A0A2T1DV52"/>
<accession>A0A2T1DV52</accession>
<proteinExistence type="predicted"/>
<protein>
    <submittedName>
        <fullName evidence="1">Uncharacterized protein</fullName>
    </submittedName>
</protein>